<feature type="transmembrane region" description="Helical" evidence="1">
    <location>
        <begin position="76"/>
        <end position="94"/>
    </location>
</feature>
<keyword evidence="3" id="KW-1185">Reference proteome</keyword>
<keyword evidence="1" id="KW-1133">Transmembrane helix</keyword>
<name>A0AA35RUU8_GEOBA</name>
<dbReference type="AlphaFoldDB" id="A0AA35RUU8"/>
<keyword evidence="1" id="KW-0812">Transmembrane</keyword>
<comment type="caution">
    <text evidence="2">The sequence shown here is derived from an EMBL/GenBank/DDBJ whole genome shotgun (WGS) entry which is preliminary data.</text>
</comment>
<evidence type="ECO:0000313" key="3">
    <source>
        <dbReference type="Proteomes" id="UP001174909"/>
    </source>
</evidence>
<evidence type="ECO:0000256" key="1">
    <source>
        <dbReference type="SAM" id="Phobius"/>
    </source>
</evidence>
<proteinExistence type="predicted"/>
<dbReference type="Proteomes" id="UP001174909">
    <property type="component" value="Unassembled WGS sequence"/>
</dbReference>
<organism evidence="2 3">
    <name type="scientific">Geodia barretti</name>
    <name type="common">Barrett's horny sponge</name>
    <dbReference type="NCBI Taxonomy" id="519541"/>
    <lineage>
        <taxon>Eukaryota</taxon>
        <taxon>Metazoa</taxon>
        <taxon>Porifera</taxon>
        <taxon>Demospongiae</taxon>
        <taxon>Heteroscleromorpha</taxon>
        <taxon>Tetractinellida</taxon>
        <taxon>Astrophorina</taxon>
        <taxon>Geodiidae</taxon>
        <taxon>Geodia</taxon>
    </lineage>
</organism>
<reference evidence="2" key="1">
    <citation type="submission" date="2023-03" db="EMBL/GenBank/DDBJ databases">
        <authorList>
            <person name="Steffen K."/>
            <person name="Cardenas P."/>
        </authorList>
    </citation>
    <scope>NUCLEOTIDE SEQUENCE</scope>
</reference>
<protein>
    <submittedName>
        <fullName evidence="2">Uncharacterized protein</fullName>
    </submittedName>
</protein>
<dbReference type="EMBL" id="CASHTH010001687">
    <property type="protein sequence ID" value="CAI8018165.1"/>
    <property type="molecule type" value="Genomic_DNA"/>
</dbReference>
<evidence type="ECO:0000313" key="2">
    <source>
        <dbReference type="EMBL" id="CAI8018165.1"/>
    </source>
</evidence>
<feature type="transmembrane region" description="Helical" evidence="1">
    <location>
        <begin position="46"/>
        <end position="70"/>
    </location>
</feature>
<feature type="transmembrane region" description="Helical" evidence="1">
    <location>
        <begin position="12"/>
        <end position="34"/>
    </location>
</feature>
<gene>
    <name evidence="2" type="ORF">GBAR_LOCUS10986</name>
</gene>
<keyword evidence="1" id="KW-0472">Membrane</keyword>
<sequence length="133" mass="14107">MSESSVGSELVEAAVCHAVWAAGVAVIMVTGRWVMGAYSRPSWRGFISFSSFAIASWVVVALLLAELSVIGYGDDLGRAGVLVALATLLARILWGIAVQVHAVRHAFDSDSTIRATMLAVAVWTRQSALGYVL</sequence>
<accession>A0AA35RUU8</accession>